<feature type="compositionally biased region" description="Basic and acidic residues" evidence="1">
    <location>
        <begin position="948"/>
        <end position="958"/>
    </location>
</feature>
<feature type="compositionally biased region" description="Polar residues" evidence="1">
    <location>
        <begin position="527"/>
        <end position="538"/>
    </location>
</feature>
<dbReference type="OrthoDB" id="2386201at2759"/>
<feature type="compositionally biased region" description="Basic and acidic residues" evidence="1">
    <location>
        <begin position="677"/>
        <end position="691"/>
    </location>
</feature>
<evidence type="ECO:0000313" key="2">
    <source>
        <dbReference type="EMBL" id="KZZ95154.1"/>
    </source>
</evidence>
<sequence length="2354" mass="264762">MERWRELGYVPDSQGEEEEDLEALLLASQGDNAADRVIETTAAKGTRLSKPSHPVRNKSDGREVSKELESGIGPSTTQKNGRKRGIEKTTSQAGKTVTSGSSKRQRKGNAPKQQQKKKKKNIRVQAQAEQSAPFEPESSPDVLQMEDVMPRPMLARPSTNWKRMLPNDNEDEEDSLADEVSRLESVDNPATMHDSISVAPIHTENPISQEHHDQGEVEQTNPIAEDRVEAQAAPEATYVQPLDDTHQGVSMTLQSPMRQEDQTHVSPETAHLSPNAPSPMSVQPQVQPHSPPKYHGRALRPRTVLQERPYQVELARYALFCKQQGIPFHMPKSREHLHEQQRQHGHRIDDTGTSLNEEESQEYLEATGDRQSEMSGDDDEQMAPEGNTLERRPMGRPLPESSSRLHRPSGFASARVPIGSANRIHDPVHKRRKISHTYSNLHAPSKAIHQQAPSEFEGDTSGQHDAPHITGPSAEDDRSLIDLLNIPEVPSSQIAEEQDAPGPQEKTGLEMLEELDELVNFIPQLPGQDTTNLQNGSHSQEDQDGENSGSHEGLNLDLDSRSEGEDGGIDLNDIITVSDDDLPVGPTAGSDQGAPETTTPSSSPDETPSSRDLQRLQKRIKGVLPASWVRLEMKIQQEKDKANRERERKRKEAAIALRRARNDGKGVAQIVRKERRQSHGDKGTLEQDQQSRRRFVPDFLGEDALESSSGSEDDFVQHSTAPADSHILSDDGLGQLDLAGRPLDDGDIPEDNRIDYMLPPVQRGPRRSAPIANGQGRRKQARLDFGHAQTRTDTHSHHKSTSDKSLPINRSSTTRQVRLPSSSMPRDGRSTWRTDSTSTIRPWERTMSHGSLRDNGAPIATSRSLPTPSSSNPVTAHNLSVKPRQTRLDGAVKVGTGQGGAASSAPAPRPFQRSQSGRSAHSGVSVMSADPKCVNGSNPKTSHRRQPPSKDKSNEYTAKRGYILTSGRREALRPAGLENTALPIRLERHALKRVWSTNQAPDLSSTNVIQPTLSNIAKPITGRPPSPVQANPQLERYLYEDENDGPAWTAQSHDGRNSSPKQQKRHGHLHRHTSSLRNKVNGDDSRVNSLPTVHTSIARKHCKLKSLDTLEAFPTVDFNIFHLPAGTHFHQSTFIGSGELYQAINVDSRQFDIVCGTTVISHHSVTYRWSAWTETVASELTNIFDEIRNILAGLCNAVDAVPTITQVEHIIDLYRSTIAYISGSLYFMDSIDRSDFVSRCIQLLQGNFEVRRGPLVPNDHDCGHEVLLRSLDLVLAAQIFKIAKMMPPLAALETEVDVLLSRAANLVLTLLYSDQSQRDLDNVLRDSAVTNSREAGIQHDRPFANALVIYLTIEGNFGSLSTNLRRLRNSQFLPPTTDKFDVVNLERGWRLLLSIMPFAEFDEKGMLTLDHDGREAAGQWPVVIELLAPVFSTYEDNVSVRLLDRYCKTLFCRCFHLITYWEWQNWQDILQHLFKFFSTRKLRNLPSEGLCGSPAFLTQLENNPTLEVEDRDSCFHVFLKIIGVSWRRMGKVYDKQRLQNFARRLIPLHERQFPKDESLNQQDLDELRNHHDLLCTLYWVIPENFRFRIATIRWLVQPLSSHTEASLININAWLRLSRFKLSSNEDISGLEPFADWHSSFVKDMLRLHSLARTEIEAQATGNIQYSKALLESVIEENQKQIETLLGTALVNMKLALRPSPSSNHAKAILDGFPLVELLDRFNAINSRSRTVVCQVLDIILAFTEIESCQTTSQRQAPIVIDKNEESQEEYGDWSAFAELSNEDLITPGPGIQYLNEAVRPAILRLASRYFGDKVSDDMVLYRIIDCWVSVATILVRYGLREWSSQFNQYNPESWTSLPWTDHTRKLTPYVFTRLIEADPSIYVQCKQEILKHWISCVVERGSILKHQHVLTSALLNVDGDNPLLTNLPFSKAGAGPFSIALDEFSQRRLSMISSILSNMREHVTDLYQNKSPQFGPINESYRELIETLMRTMRANYQELGQGNQHIQGQYVGFVHRIVAFLQQHVQQICPLDGFFTDPKAFPLPADDPSYIAAKLLSYEVRLSNEKIGMQLVTFIQSVSERAAVDGQQAYFVDQLYSAISQSLEKTRGRQEPMMLNIIIACVLPGYMEVSLKDPVAWILVRPFLQSLTRTFHDLLLHMNVYDHENVANTIRTLSSFFSGLDQSLRLLVDHPGLLDEPRILVTLISYLETVMASIPAIDYLARSTSDAYPLVLYVQVFHQIALFAYACMSDPAAAWAPDMLELDDSRSSIMSAFMLKLRDFATNELKSWLKSTWSHRGGKYYIRQGPRWEEVTVNTECLSMDIVKPAFAQTVTTFASIISHYETFDTHSETLQPW</sequence>
<feature type="compositionally biased region" description="Basic and acidic residues" evidence="1">
    <location>
        <begin position="334"/>
        <end position="350"/>
    </location>
</feature>
<dbReference type="PANTHER" id="PTHR28122">
    <property type="entry name" value="E3 UBIQUITIN-PROTEIN LIGASE SUBSTRATE RECEPTOR MMS22"/>
    <property type="match status" value="1"/>
</dbReference>
<dbReference type="Proteomes" id="UP000242877">
    <property type="component" value="Unassembled WGS sequence"/>
</dbReference>
<dbReference type="InterPro" id="IPR019021">
    <property type="entry name" value="Mms22"/>
</dbReference>
<name>A0A168BDA5_9EURO</name>
<evidence type="ECO:0000313" key="3">
    <source>
        <dbReference type="Proteomes" id="UP000242877"/>
    </source>
</evidence>
<feature type="compositionally biased region" description="Basic and acidic residues" evidence="1">
    <location>
        <begin position="633"/>
        <end position="653"/>
    </location>
</feature>
<feature type="compositionally biased region" description="Basic residues" evidence="1">
    <location>
        <begin position="103"/>
        <end position="122"/>
    </location>
</feature>
<dbReference type="VEuPathDB" id="FungiDB:AAP_01642"/>
<feature type="region of interest" description="Disordered" evidence="1">
    <location>
        <begin position="334"/>
        <end position="430"/>
    </location>
</feature>
<organism evidence="2 3">
    <name type="scientific">Ascosphaera apis ARSEF 7405</name>
    <dbReference type="NCBI Taxonomy" id="392613"/>
    <lineage>
        <taxon>Eukaryota</taxon>
        <taxon>Fungi</taxon>
        <taxon>Dikarya</taxon>
        <taxon>Ascomycota</taxon>
        <taxon>Pezizomycotina</taxon>
        <taxon>Eurotiomycetes</taxon>
        <taxon>Eurotiomycetidae</taxon>
        <taxon>Onygenales</taxon>
        <taxon>Ascosphaeraceae</taxon>
        <taxon>Ascosphaera</taxon>
    </lineage>
</organism>
<feature type="compositionally biased region" description="Polar residues" evidence="1">
    <location>
        <begin position="88"/>
        <end position="102"/>
    </location>
</feature>
<feature type="region of interest" description="Disordered" evidence="1">
    <location>
        <begin position="255"/>
        <end position="296"/>
    </location>
</feature>
<feature type="compositionally biased region" description="Basic residues" evidence="1">
    <location>
        <begin position="1062"/>
        <end position="1074"/>
    </location>
</feature>
<feature type="compositionally biased region" description="Polar residues" evidence="1">
    <location>
        <begin position="1049"/>
        <end position="1061"/>
    </location>
</feature>
<feature type="region of interest" description="Disordered" evidence="1">
    <location>
        <begin position="1044"/>
        <end position="1088"/>
    </location>
</feature>
<feature type="region of interest" description="Disordered" evidence="1">
    <location>
        <begin position="442"/>
        <end position="619"/>
    </location>
</feature>
<evidence type="ECO:0000256" key="1">
    <source>
        <dbReference type="SAM" id="MobiDB-lite"/>
    </source>
</evidence>
<feature type="compositionally biased region" description="Low complexity" evidence="1">
    <location>
        <begin position="595"/>
        <end position="607"/>
    </location>
</feature>
<keyword evidence="3" id="KW-1185">Reference proteome</keyword>
<feature type="compositionally biased region" description="Basic and acidic residues" evidence="1">
    <location>
        <begin position="781"/>
        <end position="795"/>
    </location>
</feature>
<proteinExistence type="predicted"/>
<gene>
    <name evidence="2" type="ORF">AAP_01642</name>
</gene>
<dbReference type="GO" id="GO:0005634">
    <property type="term" value="C:nucleus"/>
    <property type="evidence" value="ECO:0007669"/>
    <property type="project" value="InterPro"/>
</dbReference>
<protein>
    <submittedName>
        <fullName evidence="2">Methyl methanesulfonate-sensitivity protein 22</fullName>
    </submittedName>
</protein>
<feature type="compositionally biased region" description="Polar residues" evidence="1">
    <location>
        <begin position="808"/>
        <end position="824"/>
    </location>
</feature>
<feature type="compositionally biased region" description="Low complexity" evidence="1">
    <location>
        <begin position="278"/>
        <end position="288"/>
    </location>
</feature>
<dbReference type="GO" id="GO:0000724">
    <property type="term" value="P:double-strand break repair via homologous recombination"/>
    <property type="evidence" value="ECO:0007669"/>
    <property type="project" value="TreeGrafter"/>
</dbReference>
<dbReference type="GO" id="GO:0031297">
    <property type="term" value="P:replication fork processing"/>
    <property type="evidence" value="ECO:0007669"/>
    <property type="project" value="InterPro"/>
</dbReference>
<feature type="region of interest" description="Disordered" evidence="1">
    <location>
        <begin position="41"/>
        <end position="230"/>
    </location>
</feature>
<feature type="compositionally biased region" description="Acidic residues" evidence="1">
    <location>
        <begin position="168"/>
        <end position="177"/>
    </location>
</feature>
<accession>A0A168BDA5</accession>
<feature type="compositionally biased region" description="Basic and acidic residues" evidence="1">
    <location>
        <begin position="57"/>
        <end position="69"/>
    </location>
</feature>
<dbReference type="Pfam" id="PF09462">
    <property type="entry name" value="Mus7"/>
    <property type="match status" value="1"/>
</dbReference>
<dbReference type="GO" id="GO:0035361">
    <property type="term" value="C:Cul8-RING ubiquitin ligase complex"/>
    <property type="evidence" value="ECO:0007669"/>
    <property type="project" value="TreeGrafter"/>
</dbReference>
<feature type="compositionally biased region" description="Polar residues" evidence="1">
    <location>
        <begin position="861"/>
        <end position="878"/>
    </location>
</feature>
<reference evidence="2 3" key="1">
    <citation type="journal article" date="2016" name="Genome Biol. Evol.">
        <title>Divergent and convergent evolution of fungal pathogenicity.</title>
        <authorList>
            <person name="Shang Y."/>
            <person name="Xiao G."/>
            <person name="Zheng P."/>
            <person name="Cen K."/>
            <person name="Zhan S."/>
            <person name="Wang C."/>
        </authorList>
    </citation>
    <scope>NUCLEOTIDE SEQUENCE [LARGE SCALE GENOMIC DNA]</scope>
    <source>
        <strain evidence="2 3">ARSEF 7405</strain>
    </source>
</reference>
<comment type="caution">
    <text evidence="2">The sequence shown here is derived from an EMBL/GenBank/DDBJ whole genome shotgun (WGS) entry which is preliminary data.</text>
</comment>
<dbReference type="EMBL" id="AZGZ01000005">
    <property type="protein sequence ID" value="KZZ95154.1"/>
    <property type="molecule type" value="Genomic_DNA"/>
</dbReference>
<dbReference type="PANTHER" id="PTHR28122:SF1">
    <property type="entry name" value="E3 UBIQUITIN-PROTEIN LIGASE SUBSTRATE RECEPTOR MMS22"/>
    <property type="match status" value="1"/>
</dbReference>
<feature type="region of interest" description="Disordered" evidence="1">
    <location>
        <begin position="633"/>
        <end position="960"/>
    </location>
</feature>